<dbReference type="STRING" id="71999.KPaMU14_06500"/>
<evidence type="ECO:0000313" key="1">
    <source>
        <dbReference type="EMBL" id="EME35609.1"/>
    </source>
</evidence>
<proteinExistence type="predicted"/>
<accession>M2YAD9</accession>
<dbReference type="RefSeq" id="WP_006215724.1">
    <property type="nucleotide sequence ID" value="NZ_ANHZ02000028.1"/>
</dbReference>
<dbReference type="EMBL" id="ANHZ02000028">
    <property type="protein sequence ID" value="EME35609.1"/>
    <property type="molecule type" value="Genomic_DNA"/>
</dbReference>
<comment type="caution">
    <text evidence="1">The sequence shown here is derived from an EMBL/GenBank/DDBJ whole genome shotgun (WGS) entry which is preliminary data.</text>
</comment>
<gene>
    <name evidence="1" type="ORF">C884_01496</name>
</gene>
<protein>
    <submittedName>
        <fullName evidence="1">Uncharacterized protein</fullName>
    </submittedName>
</protein>
<name>M2YAD9_9MICC</name>
<dbReference type="AlphaFoldDB" id="M2YAD9"/>
<keyword evidence="2" id="KW-1185">Reference proteome</keyword>
<organism evidence="1 2">
    <name type="scientific">Kocuria palustris PEL</name>
    <dbReference type="NCBI Taxonomy" id="1236550"/>
    <lineage>
        <taxon>Bacteria</taxon>
        <taxon>Bacillati</taxon>
        <taxon>Actinomycetota</taxon>
        <taxon>Actinomycetes</taxon>
        <taxon>Micrococcales</taxon>
        <taxon>Micrococcaceae</taxon>
        <taxon>Kocuria</taxon>
    </lineage>
</organism>
<dbReference type="Proteomes" id="UP000009877">
    <property type="component" value="Unassembled WGS sequence"/>
</dbReference>
<reference evidence="1 2" key="1">
    <citation type="journal article" date="2014" name="Genome Announc.">
        <title>Draft Genome Sequence of Kocuria palustris PEL.</title>
        <authorList>
            <person name="Sharma G."/>
            <person name="Khatri I."/>
            <person name="Subramanian S."/>
        </authorList>
    </citation>
    <scope>NUCLEOTIDE SEQUENCE [LARGE SCALE GENOMIC DNA]</scope>
    <source>
        <strain evidence="1 2">PEL</strain>
    </source>
</reference>
<evidence type="ECO:0000313" key="2">
    <source>
        <dbReference type="Proteomes" id="UP000009877"/>
    </source>
</evidence>
<sequence length="63" mass="7583">MLDPRFEYLVLTVGPGERLADARARVVEHAEYGKWELHRVVHLYSGARKHWLRRRVMRVERTL</sequence>
<dbReference type="InterPro" id="IPR043758">
    <property type="entry name" value="DUF5703"/>
</dbReference>
<dbReference type="Pfam" id="PF18963">
    <property type="entry name" value="DUF5703"/>
    <property type="match status" value="1"/>
</dbReference>